<comment type="caution">
    <text evidence="7">The sequence shown here is derived from an EMBL/GenBank/DDBJ whole genome shotgun (WGS) entry which is preliminary data.</text>
</comment>
<evidence type="ECO:0000256" key="4">
    <source>
        <dbReference type="ARBA" id="ARBA00022679"/>
    </source>
</evidence>
<feature type="binding site" evidence="6">
    <location>
        <position position="149"/>
    </location>
    <ligand>
        <name>S-adenosyl-L-methionine</name>
        <dbReference type="ChEBI" id="CHEBI:59789"/>
    </ligand>
</feature>
<dbReference type="GO" id="GO:0005829">
    <property type="term" value="C:cytosol"/>
    <property type="evidence" value="ECO:0007669"/>
    <property type="project" value="TreeGrafter"/>
</dbReference>
<dbReference type="HAMAP" id="MF_00074">
    <property type="entry name" value="16SrRNA_methyltr_G"/>
    <property type="match status" value="1"/>
</dbReference>
<evidence type="ECO:0000256" key="3">
    <source>
        <dbReference type="ARBA" id="ARBA00022603"/>
    </source>
</evidence>
<comment type="subcellular location">
    <subcellularLocation>
        <location evidence="6">Cytoplasm</location>
    </subcellularLocation>
</comment>
<protein>
    <recommendedName>
        <fullName evidence="6">Ribosomal RNA small subunit methyltransferase G</fullName>
        <ecNumber evidence="6">2.1.1.-</ecNumber>
    </recommendedName>
    <alternativeName>
        <fullName evidence="6">16S rRNA 7-methylguanosine methyltransferase</fullName>
        <shortName evidence="6">16S rRNA m7G methyltransferase</shortName>
    </alternativeName>
</protein>
<organism evidence="7 8">
    <name type="scientific">Chitinivibrio alkaliphilus ACht1</name>
    <dbReference type="NCBI Taxonomy" id="1313304"/>
    <lineage>
        <taxon>Bacteria</taxon>
        <taxon>Pseudomonadati</taxon>
        <taxon>Fibrobacterota</taxon>
        <taxon>Chitinivibrionia</taxon>
        <taxon>Chitinivibrionales</taxon>
        <taxon>Chitinivibrionaceae</taxon>
        <taxon>Chitinivibrio</taxon>
    </lineage>
</organism>
<gene>
    <name evidence="6" type="primary">rsmG</name>
    <name evidence="7" type="ORF">CALK_2007</name>
</gene>
<dbReference type="eggNOG" id="COG0357">
    <property type="taxonomic scope" value="Bacteria"/>
</dbReference>
<comment type="caution">
    <text evidence="6">Lacks conserved residue(s) required for the propagation of feature annotation.</text>
</comment>
<keyword evidence="1 6" id="KW-0963">Cytoplasm</keyword>
<dbReference type="EMBL" id="ASJR01000019">
    <property type="protein sequence ID" value="ERP31126.1"/>
    <property type="molecule type" value="Genomic_DNA"/>
</dbReference>
<evidence type="ECO:0000256" key="1">
    <source>
        <dbReference type="ARBA" id="ARBA00022490"/>
    </source>
</evidence>
<keyword evidence="5 6" id="KW-0949">S-adenosyl-L-methionine</keyword>
<comment type="similarity">
    <text evidence="6">Belongs to the methyltransferase superfamily. RNA methyltransferase RsmG family.</text>
</comment>
<dbReference type="PANTHER" id="PTHR31760">
    <property type="entry name" value="S-ADENOSYL-L-METHIONINE-DEPENDENT METHYLTRANSFERASES SUPERFAMILY PROTEIN"/>
    <property type="match status" value="1"/>
</dbReference>
<dbReference type="Pfam" id="PF02527">
    <property type="entry name" value="GidB"/>
    <property type="match status" value="1"/>
</dbReference>
<sequence length="221" mass="25375">MVKDLEQYVSSVKDDFKQKELDYLGLTPDDKQHDQILTFFCKLYEGIEHGRLTVGGDRGDIFIKHFCDSLQPLLLFGFGKESRMLDLDCEAGFPTIPTAIFRPDMQIVSLAEAEQGQFLREVIEACELTNVTVVDKVPGKKKFDYVVQRSNKTLQDLTRRARGVVRAEGRIYSFMTDNFHEELSEITMNKEEEGVSVVEIIDYDIADKVQDLNLVAFELYR</sequence>
<evidence type="ECO:0000313" key="8">
    <source>
        <dbReference type="Proteomes" id="UP000017148"/>
    </source>
</evidence>
<feature type="binding site" evidence="6">
    <location>
        <position position="93"/>
    </location>
    <ligand>
        <name>S-adenosyl-L-methionine</name>
        <dbReference type="ChEBI" id="CHEBI:59789"/>
    </ligand>
</feature>
<accession>U7D6C7</accession>
<dbReference type="EC" id="2.1.1.-" evidence="6"/>
<proteinExistence type="inferred from homology"/>
<keyword evidence="3 6" id="KW-0489">Methyltransferase</keyword>
<dbReference type="InterPro" id="IPR029063">
    <property type="entry name" value="SAM-dependent_MTases_sf"/>
</dbReference>
<dbReference type="InterPro" id="IPR003682">
    <property type="entry name" value="rRNA_ssu_MeTfrase_G"/>
</dbReference>
<evidence type="ECO:0000313" key="7">
    <source>
        <dbReference type="EMBL" id="ERP31126.1"/>
    </source>
</evidence>
<comment type="function">
    <text evidence="6">Specifically methylates the N7 position of a guanine in 16S rRNA.</text>
</comment>
<dbReference type="STRING" id="1313304.CALK_2007"/>
<evidence type="ECO:0000256" key="5">
    <source>
        <dbReference type="ARBA" id="ARBA00022691"/>
    </source>
</evidence>
<keyword evidence="4 6" id="KW-0808">Transferase</keyword>
<evidence type="ECO:0000256" key="6">
    <source>
        <dbReference type="HAMAP-Rule" id="MF_00074"/>
    </source>
</evidence>
<dbReference type="SUPFAM" id="SSF53335">
    <property type="entry name" value="S-adenosyl-L-methionine-dependent methyltransferases"/>
    <property type="match status" value="1"/>
</dbReference>
<dbReference type="GO" id="GO:0070043">
    <property type="term" value="F:rRNA (guanine-N7-)-methyltransferase activity"/>
    <property type="evidence" value="ECO:0007669"/>
    <property type="project" value="UniProtKB-UniRule"/>
</dbReference>
<reference evidence="7 8" key="1">
    <citation type="journal article" date="2013" name="Environ. Microbiol.">
        <title>Genome analysis of Chitinivibrio alkaliphilus gen. nov., sp. nov., a novel extremely haloalkaliphilic anaerobic chitinolytic bacterium from the candidate phylum Termite Group 3.</title>
        <authorList>
            <person name="Sorokin D.Y."/>
            <person name="Gumerov V.M."/>
            <person name="Rakitin A.L."/>
            <person name="Beletsky A.V."/>
            <person name="Damste J.S."/>
            <person name="Muyzer G."/>
            <person name="Mardanov A.V."/>
            <person name="Ravin N.V."/>
        </authorList>
    </citation>
    <scope>NUCLEOTIDE SEQUENCE [LARGE SCALE GENOMIC DNA]</scope>
    <source>
        <strain evidence="7 8">ACht1</strain>
    </source>
</reference>
<evidence type="ECO:0000256" key="2">
    <source>
        <dbReference type="ARBA" id="ARBA00022552"/>
    </source>
</evidence>
<keyword evidence="8" id="KW-1185">Reference proteome</keyword>
<dbReference type="PANTHER" id="PTHR31760:SF0">
    <property type="entry name" value="S-ADENOSYL-L-METHIONINE-DEPENDENT METHYLTRANSFERASES SUPERFAMILY PROTEIN"/>
    <property type="match status" value="1"/>
</dbReference>
<dbReference type="Gene3D" id="3.40.50.150">
    <property type="entry name" value="Vaccinia Virus protein VP39"/>
    <property type="match status" value="1"/>
</dbReference>
<dbReference type="AlphaFoldDB" id="U7D6C7"/>
<dbReference type="Proteomes" id="UP000017148">
    <property type="component" value="Unassembled WGS sequence"/>
</dbReference>
<keyword evidence="2 6" id="KW-0698">rRNA processing</keyword>
<name>U7D6C7_9BACT</name>
<dbReference type="OrthoDB" id="9808773at2"/>
<dbReference type="RefSeq" id="WP_022637425.1">
    <property type="nucleotide sequence ID" value="NZ_ASJR01000019.1"/>
</dbReference>